<evidence type="ECO:0000259" key="3">
    <source>
        <dbReference type="Pfam" id="PF01361"/>
    </source>
</evidence>
<accession>A0A8J6Q1W0</accession>
<evidence type="ECO:0000313" key="4">
    <source>
        <dbReference type="EMBL" id="MBD0414815.1"/>
    </source>
</evidence>
<dbReference type="Gene3D" id="3.30.429.10">
    <property type="entry name" value="Macrophage Migration Inhibitory Factor"/>
    <property type="match status" value="1"/>
</dbReference>
<sequence>MPHISVKMYTGRSEEQKRAITDALTAAMMASSGCSDASLSIAIEDVDPADWAETVYKPEIEAHSAHLYKKPGYGPT</sequence>
<evidence type="ECO:0000256" key="1">
    <source>
        <dbReference type="ARBA" id="ARBA00023235"/>
    </source>
</evidence>
<proteinExistence type="predicted"/>
<keyword evidence="5" id="KW-1185">Reference proteome</keyword>
<dbReference type="PIRSF" id="PIRSF037799">
    <property type="entry name" value="Tautomer_YdcE_prd"/>
    <property type="match status" value="1"/>
</dbReference>
<protein>
    <submittedName>
        <fullName evidence="4">Tautomerase family protein</fullName>
    </submittedName>
</protein>
<dbReference type="InterPro" id="IPR017284">
    <property type="entry name" value="Tautomerase_PptA"/>
</dbReference>
<dbReference type="AlphaFoldDB" id="A0A8J6Q1W0"/>
<dbReference type="InterPro" id="IPR014347">
    <property type="entry name" value="Tautomerase/MIF_sf"/>
</dbReference>
<gene>
    <name evidence="4" type="ORF">ICI42_09130</name>
</gene>
<dbReference type="GO" id="GO:0005737">
    <property type="term" value="C:cytoplasm"/>
    <property type="evidence" value="ECO:0007669"/>
    <property type="project" value="InterPro"/>
</dbReference>
<dbReference type="Pfam" id="PF01361">
    <property type="entry name" value="Tautomerase"/>
    <property type="match status" value="1"/>
</dbReference>
<evidence type="ECO:0000313" key="5">
    <source>
        <dbReference type="Proteomes" id="UP000643405"/>
    </source>
</evidence>
<dbReference type="PROSITE" id="PS51257">
    <property type="entry name" value="PROKAR_LIPOPROTEIN"/>
    <property type="match status" value="1"/>
</dbReference>
<dbReference type="RefSeq" id="WP_188164232.1">
    <property type="nucleotide sequence ID" value="NZ_JACVVX010000002.1"/>
</dbReference>
<evidence type="ECO:0000256" key="2">
    <source>
        <dbReference type="PIRSR" id="PIRSR037799-1"/>
    </source>
</evidence>
<feature type="active site" description="Proton acceptor; via imino nitrogen" evidence="2">
    <location>
        <position position="2"/>
    </location>
</feature>
<organism evidence="4 5">
    <name type="scientific">Oryzicola mucosus</name>
    <dbReference type="NCBI Taxonomy" id="2767425"/>
    <lineage>
        <taxon>Bacteria</taxon>
        <taxon>Pseudomonadati</taxon>
        <taxon>Pseudomonadota</taxon>
        <taxon>Alphaproteobacteria</taxon>
        <taxon>Hyphomicrobiales</taxon>
        <taxon>Phyllobacteriaceae</taxon>
        <taxon>Oryzicola</taxon>
    </lineage>
</organism>
<dbReference type="EMBL" id="JACVVX010000002">
    <property type="protein sequence ID" value="MBD0414815.1"/>
    <property type="molecule type" value="Genomic_DNA"/>
</dbReference>
<dbReference type="Proteomes" id="UP000643405">
    <property type="component" value="Unassembled WGS sequence"/>
</dbReference>
<dbReference type="SUPFAM" id="SSF55331">
    <property type="entry name" value="Tautomerase/MIF"/>
    <property type="match status" value="1"/>
</dbReference>
<dbReference type="InterPro" id="IPR004370">
    <property type="entry name" value="4-OT-like_dom"/>
</dbReference>
<keyword evidence="1" id="KW-0413">Isomerase</keyword>
<dbReference type="GO" id="GO:0016862">
    <property type="term" value="F:intramolecular oxidoreductase activity, interconverting keto- and enol-groups"/>
    <property type="evidence" value="ECO:0007669"/>
    <property type="project" value="InterPro"/>
</dbReference>
<reference evidence="4" key="1">
    <citation type="submission" date="2020-09" db="EMBL/GenBank/DDBJ databases">
        <title>Genome seq and assembly of Tianweitania sp.</title>
        <authorList>
            <person name="Chhetri G."/>
        </authorList>
    </citation>
    <scope>NUCLEOTIDE SEQUENCE</scope>
    <source>
        <strain evidence="4">Rool2</strain>
    </source>
</reference>
<feature type="domain" description="4-oxalocrotonate tautomerase-like" evidence="3">
    <location>
        <begin position="2"/>
        <end position="52"/>
    </location>
</feature>
<comment type="caution">
    <text evidence="4">The sequence shown here is derived from an EMBL/GenBank/DDBJ whole genome shotgun (WGS) entry which is preliminary data.</text>
</comment>
<name>A0A8J6Q1W0_9HYPH</name>